<accession>A0A8R1W9X8</accession>
<protein>
    <submittedName>
        <fullName evidence="2">Uncharacterized protein</fullName>
    </submittedName>
</protein>
<dbReference type="OrthoDB" id="6615080at2759"/>
<feature type="region of interest" description="Disordered" evidence="1">
    <location>
        <begin position="1"/>
        <end position="61"/>
    </location>
</feature>
<sequence>MAHNGNYNGPKHSRPDDDSDGISLLSGDVNSVNKNDDGSNTDCGKSKIEDSDVPTTITDTDENENAKKLAAFDKKVLRTEVVDEKMGWPPCLLIEYNRSVKMSPRELKNLILNKSAEFMATHGKSHISSKPSAQSKTPPKK</sequence>
<proteinExistence type="predicted"/>
<dbReference type="KEGG" id="api:100569711"/>
<evidence type="ECO:0000313" key="2">
    <source>
        <dbReference type="EnsemblMetazoa" id="XP_003241971.1"/>
    </source>
</evidence>
<organism evidence="2 3">
    <name type="scientific">Acyrthosiphon pisum</name>
    <name type="common">Pea aphid</name>
    <dbReference type="NCBI Taxonomy" id="7029"/>
    <lineage>
        <taxon>Eukaryota</taxon>
        <taxon>Metazoa</taxon>
        <taxon>Ecdysozoa</taxon>
        <taxon>Arthropoda</taxon>
        <taxon>Hexapoda</taxon>
        <taxon>Insecta</taxon>
        <taxon>Pterygota</taxon>
        <taxon>Neoptera</taxon>
        <taxon>Paraneoptera</taxon>
        <taxon>Hemiptera</taxon>
        <taxon>Sternorrhyncha</taxon>
        <taxon>Aphidomorpha</taxon>
        <taxon>Aphidoidea</taxon>
        <taxon>Aphididae</taxon>
        <taxon>Macrosiphini</taxon>
        <taxon>Acyrthosiphon</taxon>
    </lineage>
</organism>
<dbReference type="RefSeq" id="XP_003241971.1">
    <property type="nucleotide sequence ID" value="XM_003241923.3"/>
</dbReference>
<dbReference type="AlphaFoldDB" id="A0A8R1W9X8"/>
<evidence type="ECO:0000313" key="3">
    <source>
        <dbReference type="Proteomes" id="UP000007819"/>
    </source>
</evidence>
<keyword evidence="3" id="KW-1185">Reference proteome</keyword>
<feature type="region of interest" description="Disordered" evidence="1">
    <location>
        <begin position="122"/>
        <end position="141"/>
    </location>
</feature>
<reference evidence="2" key="2">
    <citation type="submission" date="2022-06" db="UniProtKB">
        <authorList>
            <consortium name="EnsemblMetazoa"/>
        </authorList>
    </citation>
    <scope>IDENTIFICATION</scope>
</reference>
<feature type="compositionally biased region" description="Polar residues" evidence="1">
    <location>
        <begin position="126"/>
        <end position="141"/>
    </location>
</feature>
<dbReference type="Proteomes" id="UP000007819">
    <property type="component" value="Chromosome X"/>
</dbReference>
<reference evidence="3" key="1">
    <citation type="submission" date="2010-06" db="EMBL/GenBank/DDBJ databases">
        <authorList>
            <person name="Jiang H."/>
            <person name="Abraham K."/>
            <person name="Ali S."/>
            <person name="Alsbrooks S.L."/>
            <person name="Anim B.N."/>
            <person name="Anosike U.S."/>
            <person name="Attaway T."/>
            <person name="Bandaranaike D.P."/>
            <person name="Battles P.K."/>
            <person name="Bell S.N."/>
            <person name="Bell A.V."/>
            <person name="Beltran B."/>
            <person name="Bickham C."/>
            <person name="Bustamante Y."/>
            <person name="Caleb T."/>
            <person name="Canada A."/>
            <person name="Cardenas V."/>
            <person name="Carter K."/>
            <person name="Chacko J."/>
            <person name="Chandrabose M.N."/>
            <person name="Chavez D."/>
            <person name="Chavez A."/>
            <person name="Chen L."/>
            <person name="Chu H.-S."/>
            <person name="Claassen K.J."/>
            <person name="Cockrell R."/>
            <person name="Collins M."/>
            <person name="Cooper J.A."/>
            <person name="Cree A."/>
            <person name="Curry S.M."/>
            <person name="Da Y."/>
            <person name="Dao M.D."/>
            <person name="Das B."/>
            <person name="Davila M.-L."/>
            <person name="Davy-Carroll L."/>
            <person name="Denson S."/>
            <person name="Dinh H."/>
            <person name="Ebong V.E."/>
            <person name="Edwards J.R."/>
            <person name="Egan A."/>
            <person name="El-Daye J."/>
            <person name="Escobedo L."/>
            <person name="Fernandez S."/>
            <person name="Fernando P.R."/>
            <person name="Flagg N."/>
            <person name="Forbes L.D."/>
            <person name="Fowler R.G."/>
            <person name="Fu Q."/>
            <person name="Gabisi R.A."/>
            <person name="Ganer J."/>
            <person name="Garbino Pronczuk A."/>
            <person name="Garcia R.M."/>
            <person name="Garner T."/>
            <person name="Garrett T.E."/>
            <person name="Gonzalez D.A."/>
            <person name="Hamid H."/>
            <person name="Hawkins E.S."/>
            <person name="Hirani K."/>
            <person name="Hogues M.E."/>
            <person name="Hollins B."/>
            <person name="Hsiao C.-H."/>
            <person name="Jabil R."/>
            <person name="James M.L."/>
            <person name="Jhangiani S.N."/>
            <person name="Johnson B."/>
            <person name="Johnson Q."/>
            <person name="Joshi V."/>
            <person name="Kalu J.B."/>
            <person name="Kam C."/>
            <person name="Kashfia A."/>
            <person name="Keebler J."/>
            <person name="Kisamo H."/>
            <person name="Kovar C.L."/>
            <person name="Lago L.A."/>
            <person name="Lai C.-Y."/>
            <person name="Laidlaw J."/>
            <person name="Lara F."/>
            <person name="Le T.-K."/>
            <person name="Lee S.L."/>
            <person name="Legall F.H."/>
            <person name="Lemon S.J."/>
            <person name="Lewis L.R."/>
            <person name="Li B."/>
            <person name="Liu Y."/>
            <person name="Liu Y.-S."/>
            <person name="Lopez J."/>
            <person name="Lozado R.J."/>
            <person name="Lu J."/>
            <person name="Madu R.C."/>
            <person name="Maheshwari M."/>
            <person name="Maheshwari R."/>
            <person name="Malloy K."/>
            <person name="Martinez E."/>
            <person name="Mathew T."/>
            <person name="Mercado I.C."/>
            <person name="Mercado C."/>
            <person name="Meyer B."/>
            <person name="Montgomery K."/>
            <person name="Morgan M.B."/>
            <person name="Munidasa M."/>
            <person name="Nazareth L.V."/>
            <person name="Nelson J."/>
            <person name="Ng B.M."/>
            <person name="Nguyen N.B."/>
            <person name="Nguyen P.Q."/>
            <person name="Nguyen T."/>
            <person name="Obregon M."/>
            <person name="Okwuonu G.O."/>
            <person name="Onwere C.G."/>
            <person name="Orozco G."/>
            <person name="Parra A."/>
            <person name="Patel S."/>
            <person name="Patil S."/>
            <person name="Perez A."/>
            <person name="Perez Y."/>
            <person name="Pham C."/>
            <person name="Primus E.L."/>
            <person name="Pu L.-L."/>
            <person name="Puazo M."/>
            <person name="Qin X."/>
            <person name="Quiroz J.B."/>
            <person name="Reese J."/>
            <person name="Richards S."/>
            <person name="Rives C.M."/>
            <person name="Robberts R."/>
            <person name="Ruiz S.J."/>
            <person name="Ruiz M.J."/>
            <person name="Santibanez J."/>
            <person name="Schneider B.W."/>
            <person name="Sisson I."/>
            <person name="Smith M."/>
            <person name="Sodergren E."/>
            <person name="Song X.-Z."/>
            <person name="Song B.B."/>
            <person name="Summersgill H."/>
            <person name="Thelus R."/>
            <person name="Thornton R.D."/>
            <person name="Trejos Z.Y."/>
            <person name="Usmani K."/>
            <person name="Vattathil S."/>
            <person name="Villasana D."/>
            <person name="Walker D.L."/>
            <person name="Wang S."/>
            <person name="Wang K."/>
            <person name="White C.S."/>
            <person name="Williams A.C."/>
            <person name="Williamson J."/>
            <person name="Wilson K."/>
            <person name="Woghiren I.O."/>
            <person name="Woodworth J.R."/>
            <person name="Worley K.C."/>
            <person name="Wright R.A."/>
            <person name="Wu W."/>
            <person name="Young L."/>
            <person name="Zhang L."/>
            <person name="Zhang J."/>
            <person name="Zhu Y."/>
            <person name="Muzny D.M."/>
            <person name="Weinstock G."/>
            <person name="Gibbs R.A."/>
        </authorList>
    </citation>
    <scope>NUCLEOTIDE SEQUENCE [LARGE SCALE GENOMIC DNA]</scope>
    <source>
        <strain evidence="3">LSR1</strain>
    </source>
</reference>
<feature type="compositionally biased region" description="Polar residues" evidence="1">
    <location>
        <begin position="29"/>
        <end position="43"/>
    </location>
</feature>
<dbReference type="EnsemblMetazoa" id="XM_003241923.4">
    <property type="protein sequence ID" value="XP_003241971.1"/>
    <property type="gene ID" value="LOC100569711"/>
</dbReference>
<evidence type="ECO:0000256" key="1">
    <source>
        <dbReference type="SAM" id="MobiDB-lite"/>
    </source>
</evidence>
<name>A0A8R1W9X8_ACYPI</name>
<dbReference type="GeneID" id="100569711"/>